<keyword evidence="5" id="KW-0648">Protein biosynthesis</keyword>
<dbReference type="SUPFAM" id="SSF52374">
    <property type="entry name" value="Nucleotidylyl transferase"/>
    <property type="match status" value="1"/>
</dbReference>
<evidence type="ECO:0000313" key="7">
    <source>
        <dbReference type="EMBL" id="PJE66691.1"/>
    </source>
</evidence>
<dbReference type="InterPro" id="IPR014729">
    <property type="entry name" value="Rossmann-like_a/b/a_fold"/>
</dbReference>
<dbReference type="GO" id="GO:0004818">
    <property type="term" value="F:glutamate-tRNA ligase activity"/>
    <property type="evidence" value="ECO:0007669"/>
    <property type="project" value="TreeGrafter"/>
</dbReference>
<gene>
    <name evidence="7" type="ORF">COU93_02875</name>
</gene>
<evidence type="ECO:0000256" key="5">
    <source>
        <dbReference type="RuleBase" id="RU363037"/>
    </source>
</evidence>
<dbReference type="Proteomes" id="UP000229766">
    <property type="component" value="Unassembled WGS sequence"/>
</dbReference>
<proteinExistence type="inferred from homology"/>
<dbReference type="GO" id="GO:0005524">
    <property type="term" value="F:ATP binding"/>
    <property type="evidence" value="ECO:0007669"/>
    <property type="project" value="UniProtKB-KW"/>
</dbReference>
<protein>
    <submittedName>
        <fullName evidence="7">Glutamate--tRNA ligase</fullName>
    </submittedName>
</protein>
<feature type="non-terminal residue" evidence="7">
    <location>
        <position position="1"/>
    </location>
</feature>
<keyword evidence="4 5" id="KW-0030">Aminoacyl-tRNA synthetase</keyword>
<dbReference type="Gene3D" id="3.40.50.620">
    <property type="entry name" value="HUPs"/>
    <property type="match status" value="1"/>
</dbReference>
<reference evidence="8" key="1">
    <citation type="submission" date="2017-09" db="EMBL/GenBank/DDBJ databases">
        <title>Depth-based differentiation of microbial function through sediment-hosted aquifers and enrichment of novel symbionts in the deep terrestrial subsurface.</title>
        <authorList>
            <person name="Probst A.J."/>
            <person name="Ladd B."/>
            <person name="Jarett J.K."/>
            <person name="Geller-Mcgrath D.E."/>
            <person name="Sieber C.M.K."/>
            <person name="Emerson J.B."/>
            <person name="Anantharaman K."/>
            <person name="Thomas B.C."/>
            <person name="Malmstrom R."/>
            <person name="Stieglmeier M."/>
            <person name="Klingl A."/>
            <person name="Woyke T."/>
            <person name="Ryan C.M."/>
            <person name="Banfield J.F."/>
        </authorList>
    </citation>
    <scope>NUCLEOTIDE SEQUENCE [LARGE SCALE GENOMIC DNA]</scope>
</reference>
<keyword evidence="1 5" id="KW-0436">Ligase</keyword>
<feature type="domain" description="Glutamyl/glutaminyl-tRNA synthetase class Ib catalytic" evidence="6">
    <location>
        <begin position="1"/>
        <end position="118"/>
    </location>
</feature>
<comment type="similarity">
    <text evidence="5">Belongs to the class-I aminoacyl-tRNA synthetase family.</text>
</comment>
<keyword evidence="3 5" id="KW-0067">ATP-binding</keyword>
<dbReference type="PANTHER" id="PTHR43311">
    <property type="entry name" value="GLUTAMATE--TRNA LIGASE"/>
    <property type="match status" value="1"/>
</dbReference>
<dbReference type="InterPro" id="IPR020058">
    <property type="entry name" value="Glu/Gln-tRNA-synth_Ib_cat-dom"/>
</dbReference>
<evidence type="ECO:0000256" key="4">
    <source>
        <dbReference type="ARBA" id="ARBA00023146"/>
    </source>
</evidence>
<organism evidence="7 8">
    <name type="scientific">Candidatus Shapirobacteria bacterium CG10_big_fil_rev_8_21_14_0_10_36_6</name>
    <dbReference type="NCBI Taxonomy" id="1974886"/>
    <lineage>
        <taxon>Bacteria</taxon>
        <taxon>Candidatus Shapironibacteriota</taxon>
    </lineage>
</organism>
<evidence type="ECO:0000313" key="8">
    <source>
        <dbReference type="Proteomes" id="UP000229766"/>
    </source>
</evidence>
<dbReference type="EMBL" id="PFEI01000158">
    <property type="protein sequence ID" value="PJE66691.1"/>
    <property type="molecule type" value="Genomic_DNA"/>
</dbReference>
<dbReference type="AlphaFoldDB" id="A0A2M8L183"/>
<comment type="caution">
    <text evidence="7">The sequence shown here is derived from an EMBL/GenBank/DDBJ whole genome shotgun (WGS) entry which is preliminary data.</text>
</comment>
<sequence>FLLRIEDTDLARSETRFTEDIMESLKWLGLNWDEEPVYQSKRFSRYTELADQLLAKNLAFRCDCSPETLNALREKCEKDKKPFRYPGTCRDKKTVNSPHVIRVKTPSDGETAFTDLIR</sequence>
<dbReference type="GO" id="GO:0006424">
    <property type="term" value="P:glutamyl-tRNA aminoacylation"/>
    <property type="evidence" value="ECO:0007669"/>
    <property type="project" value="TreeGrafter"/>
</dbReference>
<accession>A0A2M8L183</accession>
<dbReference type="PANTHER" id="PTHR43311:SF2">
    <property type="entry name" value="GLUTAMATE--TRNA LIGASE, MITOCHONDRIAL-RELATED"/>
    <property type="match status" value="1"/>
</dbReference>
<evidence type="ECO:0000256" key="1">
    <source>
        <dbReference type="ARBA" id="ARBA00022598"/>
    </source>
</evidence>
<name>A0A2M8L183_9BACT</name>
<dbReference type="Pfam" id="PF00749">
    <property type="entry name" value="tRNA-synt_1c"/>
    <property type="match status" value="1"/>
</dbReference>
<dbReference type="GO" id="GO:0005829">
    <property type="term" value="C:cytosol"/>
    <property type="evidence" value="ECO:0007669"/>
    <property type="project" value="TreeGrafter"/>
</dbReference>
<keyword evidence="2 5" id="KW-0547">Nucleotide-binding</keyword>
<dbReference type="InterPro" id="IPR049940">
    <property type="entry name" value="GluQ/Sye"/>
</dbReference>
<evidence type="ECO:0000259" key="6">
    <source>
        <dbReference type="Pfam" id="PF00749"/>
    </source>
</evidence>
<evidence type="ECO:0000256" key="2">
    <source>
        <dbReference type="ARBA" id="ARBA00022741"/>
    </source>
</evidence>
<evidence type="ECO:0000256" key="3">
    <source>
        <dbReference type="ARBA" id="ARBA00022840"/>
    </source>
</evidence>